<proteinExistence type="predicted"/>
<dbReference type="AlphaFoldDB" id="A0A284R7M0"/>
<keyword evidence="2" id="KW-1185">Reference proteome</keyword>
<accession>A0A284R7M0</accession>
<name>A0A284R7M0_ARMOS</name>
<protein>
    <submittedName>
        <fullName evidence="1">Uncharacterized protein</fullName>
    </submittedName>
</protein>
<evidence type="ECO:0000313" key="2">
    <source>
        <dbReference type="Proteomes" id="UP000219338"/>
    </source>
</evidence>
<organism evidence="1 2">
    <name type="scientific">Armillaria ostoyae</name>
    <name type="common">Armillaria root rot fungus</name>
    <dbReference type="NCBI Taxonomy" id="47428"/>
    <lineage>
        <taxon>Eukaryota</taxon>
        <taxon>Fungi</taxon>
        <taxon>Dikarya</taxon>
        <taxon>Basidiomycota</taxon>
        <taxon>Agaricomycotina</taxon>
        <taxon>Agaricomycetes</taxon>
        <taxon>Agaricomycetidae</taxon>
        <taxon>Agaricales</taxon>
        <taxon>Marasmiineae</taxon>
        <taxon>Physalacriaceae</taxon>
        <taxon>Armillaria</taxon>
    </lineage>
</organism>
<dbReference type="EMBL" id="FUEG01000005">
    <property type="protein sequence ID" value="SJL04700.1"/>
    <property type="molecule type" value="Genomic_DNA"/>
</dbReference>
<reference evidence="2" key="1">
    <citation type="journal article" date="2017" name="Nat. Ecol. Evol.">
        <title>Genome expansion and lineage-specific genetic innovations in the forest pathogenic fungi Armillaria.</title>
        <authorList>
            <person name="Sipos G."/>
            <person name="Prasanna A.N."/>
            <person name="Walter M.C."/>
            <person name="O'Connor E."/>
            <person name="Balint B."/>
            <person name="Krizsan K."/>
            <person name="Kiss B."/>
            <person name="Hess J."/>
            <person name="Varga T."/>
            <person name="Slot J."/>
            <person name="Riley R."/>
            <person name="Boka B."/>
            <person name="Rigling D."/>
            <person name="Barry K."/>
            <person name="Lee J."/>
            <person name="Mihaltcheva S."/>
            <person name="LaButti K."/>
            <person name="Lipzen A."/>
            <person name="Waldron R."/>
            <person name="Moloney N.M."/>
            <person name="Sperisen C."/>
            <person name="Kredics L."/>
            <person name="Vagvoelgyi C."/>
            <person name="Patrignani A."/>
            <person name="Fitzpatrick D."/>
            <person name="Nagy I."/>
            <person name="Doyle S."/>
            <person name="Anderson J.B."/>
            <person name="Grigoriev I.V."/>
            <person name="Gueldener U."/>
            <person name="Muensterkoetter M."/>
            <person name="Nagy L.G."/>
        </authorList>
    </citation>
    <scope>NUCLEOTIDE SEQUENCE [LARGE SCALE GENOMIC DNA]</scope>
    <source>
        <strain evidence="2">C18/9</strain>
    </source>
</reference>
<gene>
    <name evidence="1" type="ORF">ARMOST_08070</name>
</gene>
<sequence length="99" mass="11140">MRRKWLKKTLNAARDVICCGVSLADQREESSREYEYAANAVDNAKTFDVEGCAMESPPLATPETTSWEAQRWELDMERAVQVMDDVDEVLLALSVDAVV</sequence>
<dbReference type="OrthoDB" id="10409441at2759"/>
<dbReference type="Proteomes" id="UP000219338">
    <property type="component" value="Unassembled WGS sequence"/>
</dbReference>
<evidence type="ECO:0000313" key="1">
    <source>
        <dbReference type="EMBL" id="SJL04700.1"/>
    </source>
</evidence>